<dbReference type="AlphaFoldDB" id="A0A815US90"/>
<name>A0A815US90_9BILA</name>
<reference evidence="1" key="1">
    <citation type="submission" date="2021-02" db="EMBL/GenBank/DDBJ databases">
        <authorList>
            <person name="Nowell W R."/>
        </authorList>
    </citation>
    <scope>NUCLEOTIDE SEQUENCE</scope>
</reference>
<evidence type="ECO:0000313" key="2">
    <source>
        <dbReference type="EMBL" id="CAF1661975.1"/>
    </source>
</evidence>
<feature type="non-terminal residue" evidence="1">
    <location>
        <position position="1"/>
    </location>
</feature>
<dbReference type="EMBL" id="CAJNOH010011131">
    <property type="protein sequence ID" value="CAF1521050.1"/>
    <property type="molecule type" value="Genomic_DNA"/>
</dbReference>
<dbReference type="EMBL" id="CAJNOL010012975">
    <property type="protein sequence ID" value="CAF1661975.1"/>
    <property type="molecule type" value="Genomic_DNA"/>
</dbReference>
<keyword evidence="4" id="KW-1185">Reference proteome</keyword>
<feature type="non-terminal residue" evidence="1">
    <location>
        <position position="230"/>
    </location>
</feature>
<proteinExistence type="predicted"/>
<dbReference type="Proteomes" id="UP000663870">
    <property type="component" value="Unassembled WGS sequence"/>
</dbReference>
<comment type="caution">
    <text evidence="1">The sequence shown here is derived from an EMBL/GenBank/DDBJ whole genome shotgun (WGS) entry which is preliminary data.</text>
</comment>
<dbReference type="Proteomes" id="UP000663854">
    <property type="component" value="Unassembled WGS sequence"/>
</dbReference>
<accession>A0A815US90</accession>
<evidence type="ECO:0000313" key="3">
    <source>
        <dbReference type="Proteomes" id="UP000663854"/>
    </source>
</evidence>
<protein>
    <submittedName>
        <fullName evidence="1">Uncharacterized protein</fullName>
    </submittedName>
</protein>
<evidence type="ECO:0000313" key="1">
    <source>
        <dbReference type="EMBL" id="CAF1521050.1"/>
    </source>
</evidence>
<evidence type="ECO:0000313" key="4">
    <source>
        <dbReference type="Proteomes" id="UP000663870"/>
    </source>
</evidence>
<sequence length="230" mass="27069">EKIDSPTLILLQHNDIIQIFPRIKDHVKFIDQRIKLISNLTKQRENVLNENNTSTSLLLNENIEFNSDNNQITDSDVSNRNCFNDNDDIFMKLRLPSDYEGPNLTMRIQQCIDDNNLSKFFPHTTMRSELLSLVFDDIIEPYKLFYLTNDAYKTMAMCILKKLHVPSSLVYQAIKDWHESIKQEFECERKQLQMTNDFVKLKQDKYGNGKTNRKPKKSLMLQAECRVNDV</sequence>
<organism evidence="1 3">
    <name type="scientific">Rotaria sordida</name>
    <dbReference type="NCBI Taxonomy" id="392033"/>
    <lineage>
        <taxon>Eukaryota</taxon>
        <taxon>Metazoa</taxon>
        <taxon>Spiralia</taxon>
        <taxon>Gnathifera</taxon>
        <taxon>Rotifera</taxon>
        <taxon>Eurotatoria</taxon>
        <taxon>Bdelloidea</taxon>
        <taxon>Philodinida</taxon>
        <taxon>Philodinidae</taxon>
        <taxon>Rotaria</taxon>
    </lineage>
</organism>
<gene>
    <name evidence="2" type="ORF">JXQ802_LOCUS56199</name>
    <name evidence="1" type="ORF">PYM288_LOCUS39642</name>
</gene>